<dbReference type="InterPro" id="IPR036869">
    <property type="entry name" value="J_dom_sf"/>
</dbReference>
<feature type="region of interest" description="Disordered" evidence="1">
    <location>
        <begin position="684"/>
        <end position="728"/>
    </location>
</feature>
<feature type="compositionally biased region" description="Polar residues" evidence="1">
    <location>
        <begin position="1"/>
        <end position="29"/>
    </location>
</feature>
<feature type="region of interest" description="Disordered" evidence="1">
    <location>
        <begin position="582"/>
        <end position="603"/>
    </location>
</feature>
<feature type="compositionally biased region" description="Polar residues" evidence="1">
    <location>
        <begin position="713"/>
        <end position="724"/>
    </location>
</feature>
<proteinExistence type="predicted"/>
<accession>A0A103XZS0</accession>
<dbReference type="SMART" id="SM00028">
    <property type="entry name" value="TPR"/>
    <property type="match status" value="6"/>
</dbReference>
<feature type="compositionally biased region" description="Polar residues" evidence="1">
    <location>
        <begin position="582"/>
        <end position="599"/>
    </location>
</feature>
<dbReference type="InterPro" id="IPR019734">
    <property type="entry name" value="TPR_rpt"/>
</dbReference>
<dbReference type="InterPro" id="IPR011990">
    <property type="entry name" value="TPR-like_helical_dom_sf"/>
</dbReference>
<feature type="compositionally biased region" description="Polar residues" evidence="1">
    <location>
        <begin position="60"/>
        <end position="70"/>
    </location>
</feature>
<dbReference type="InterPro" id="IPR001623">
    <property type="entry name" value="DnaJ_domain"/>
</dbReference>
<protein>
    <submittedName>
        <fullName evidence="3">DnaJ domain-containing protein</fullName>
    </submittedName>
</protein>
<keyword evidence="4" id="KW-1185">Reference proteome</keyword>
<dbReference type="SUPFAM" id="SSF48452">
    <property type="entry name" value="TPR-like"/>
    <property type="match status" value="2"/>
</dbReference>
<dbReference type="InterPro" id="IPR018253">
    <property type="entry name" value="DnaJ_domain_CS"/>
</dbReference>
<evidence type="ECO:0000256" key="1">
    <source>
        <dbReference type="SAM" id="MobiDB-lite"/>
    </source>
</evidence>
<feature type="compositionally biased region" description="Basic residues" evidence="1">
    <location>
        <begin position="450"/>
        <end position="460"/>
    </location>
</feature>
<sequence>MNSSSSNSNHAFRNSNETNTILGFNSSPRAASRNPGGTAAAGSGSNLSRPRLLKMRRQASHNPRSNTTPGSRRAEEADAPLGFNPFRTESESVFGNSSSANVPKKSFSFGAGSRNNPNWNLGSQGGVSSAVLDDMRKSKTDGDNSFNATGGNAAFNFKVFESENKKNFDESMVDQLPKEINKLNIGGSSNLGSSKNLHDVNPMKSRFTNSFHNNVEAELQHEMHKMNLGNPGNVEWGNDNLKSFVFGKNSKMGEHLPRRSEPITPGKQQDEEKVKADLISDKMGELKVSGGGDDNSKSFVFGKNSATGGGFLGRSEPASLGKQRNEEDVKADLISDRMRELKVGGAGETSVFSTVFNDKMQSGTFMGKNFSFDHRNVEPKVYETPSSTHFGPFGNSPHTSRSERNAEYTFGSKMDNLGTPSLELKTPKGDLFSGVKSIPEAKKESFKDSRPKKKKGKLRKPVFGQLRPKQDFVFNQRSSLEIPESFEACSPMDVSPYHEPQADNYSRGTSVTSDDTSLMNDHNSMSSESHVNNSNATTDEDLLVATQRLDVNDVDVKCAIVKEEVSGAESFRSATENMEYSSDSFATADSEMSSTATSGRQEKEGTRLFKFGSKLENISKENFTFAASSSSQVLLSPDIRQHKKKHRLKTGQDSYSSTSDAKNTYASSSASEFFPISGNSSILSPGKTQKADVSKLSSKSEDNFKPINEQDSKQNLPEVSPSFQDSKHGTFSTASASIAAEETCEKWRLRGNQAYASGDLAKADDYYTQGLNSVSQTEKSKSCLRALMLCYSNRAATRIALGRMREALNDCLMAAAIDPNFLKVQVRAAHCYLAIGEVENASLQYMKCLQSGNDVCVDRKLLVEASEGLEKAQIVAECMKQYTELPRRTSDDLECALRVIDKALQISSYSEQLLQMKADILLMDRVICVVLQLRRYEQAIQMCEQTLSSAEMDTPRSSSSWRPSLIVKSYFYLGRLEEALEFIKKQESSGHITERYLFVCEDKELLFKSENMEVDIIMLLISRLGSMSLESLIPLAETVRELLSRKAAGNEAYKSGKYAEAVEHYTAALSCSVESRPFAAICFCNRAAAYRALGQIADAIADCSLAIALDPTYLKALSRRASYYEMIRDYGQAAIDLRRLVSLLTSQIEEKGILSGVLDKSSGMNELRQTQLRLYNIEEESRKEIPLNMYLILGVEPNAAASEAALSLSRSDNGDDGLWKEIAENVYKDADRLFKMIGEAYAVLSNPSKRSRYDVDEEMRNEANRFTRSNSGRFATDVQTPVFERSGSRRSQDSWRPYVYTQEKTTSSNRYSSRYP</sequence>
<feature type="region of interest" description="Disordered" evidence="1">
    <location>
        <begin position="441"/>
        <end position="461"/>
    </location>
</feature>
<dbReference type="EMBL" id="LEKV01003407">
    <property type="protein sequence ID" value="KVH99889.1"/>
    <property type="molecule type" value="Genomic_DNA"/>
</dbReference>
<dbReference type="Proteomes" id="UP000243975">
    <property type="component" value="Unassembled WGS sequence"/>
</dbReference>
<feature type="compositionally biased region" description="Polar residues" evidence="1">
    <location>
        <begin position="1302"/>
        <end position="1316"/>
    </location>
</feature>
<organism evidence="3 4">
    <name type="scientific">Cynara cardunculus var. scolymus</name>
    <name type="common">Globe artichoke</name>
    <name type="synonym">Cynara scolymus</name>
    <dbReference type="NCBI Taxonomy" id="59895"/>
    <lineage>
        <taxon>Eukaryota</taxon>
        <taxon>Viridiplantae</taxon>
        <taxon>Streptophyta</taxon>
        <taxon>Embryophyta</taxon>
        <taxon>Tracheophyta</taxon>
        <taxon>Spermatophyta</taxon>
        <taxon>Magnoliopsida</taxon>
        <taxon>eudicotyledons</taxon>
        <taxon>Gunneridae</taxon>
        <taxon>Pentapetalae</taxon>
        <taxon>asterids</taxon>
        <taxon>campanulids</taxon>
        <taxon>Asterales</taxon>
        <taxon>Asteraceae</taxon>
        <taxon>Carduoideae</taxon>
        <taxon>Cardueae</taxon>
        <taxon>Carduinae</taxon>
        <taxon>Cynara</taxon>
    </lineage>
</organism>
<dbReference type="Pfam" id="PF00515">
    <property type="entry name" value="TPR_1"/>
    <property type="match status" value="1"/>
</dbReference>
<name>A0A103XZS0_CYNCS</name>
<feature type="compositionally biased region" description="Polar residues" evidence="1">
    <location>
        <begin position="651"/>
        <end position="662"/>
    </location>
</feature>
<dbReference type="PANTHER" id="PTHR45181">
    <property type="entry name" value="HEAT SHOCK PROTEIN DNAJ WITH TETRATRICOPEPTIDE REPEAT-CONTAINING PROTEIN"/>
    <property type="match status" value="1"/>
</dbReference>
<dbReference type="Gramene" id="KVH99889">
    <property type="protein sequence ID" value="KVH99889"/>
    <property type="gene ID" value="Ccrd_021869"/>
</dbReference>
<dbReference type="Gene3D" id="1.10.287.110">
    <property type="entry name" value="DnaJ domain"/>
    <property type="match status" value="1"/>
</dbReference>
<feature type="region of interest" description="Disordered" evidence="1">
    <location>
        <begin position="252"/>
        <end position="273"/>
    </location>
</feature>
<feature type="domain" description="J" evidence="2">
    <location>
        <begin position="1188"/>
        <end position="1257"/>
    </location>
</feature>
<dbReference type="OMA" id="RSMNFAN"/>
<dbReference type="PANTHER" id="PTHR45181:SF4">
    <property type="entry name" value="HEAT SHOCK PROTEIN DNAJ WITH TETRATRICOPEPTIDE REPEAT-CONTAINING PROTEIN"/>
    <property type="match status" value="1"/>
</dbReference>
<comment type="caution">
    <text evidence="3">The sequence shown here is derived from an EMBL/GenBank/DDBJ whole genome shotgun (WGS) entry which is preliminary data.</text>
</comment>
<evidence type="ECO:0000313" key="4">
    <source>
        <dbReference type="Proteomes" id="UP000243975"/>
    </source>
</evidence>
<dbReference type="SUPFAM" id="SSF46565">
    <property type="entry name" value="Chaperone J-domain"/>
    <property type="match status" value="1"/>
</dbReference>
<feature type="region of interest" description="Disordered" evidence="1">
    <location>
        <begin position="384"/>
        <end position="403"/>
    </location>
</feature>
<feature type="region of interest" description="Disordered" evidence="1">
    <location>
        <begin position="1280"/>
        <end position="1316"/>
    </location>
</feature>
<gene>
    <name evidence="3" type="ORF">Ccrd_021869</name>
</gene>
<evidence type="ECO:0000313" key="3">
    <source>
        <dbReference type="EMBL" id="KVH99889.1"/>
    </source>
</evidence>
<feature type="region of interest" description="Disordered" evidence="1">
    <location>
        <begin position="1"/>
        <end position="79"/>
    </location>
</feature>
<feature type="region of interest" description="Disordered" evidence="1">
    <location>
        <begin position="636"/>
        <end position="662"/>
    </location>
</feature>
<dbReference type="STRING" id="59895.A0A103XZS0"/>
<reference evidence="3 4" key="1">
    <citation type="journal article" date="2016" name="Sci. Rep.">
        <title>The genome sequence of the outbreeding globe artichoke constructed de novo incorporating a phase-aware low-pass sequencing strategy of F1 progeny.</title>
        <authorList>
            <person name="Scaglione D."/>
            <person name="Reyes-Chin-Wo S."/>
            <person name="Acquadro A."/>
            <person name="Froenicke L."/>
            <person name="Portis E."/>
            <person name="Beitel C."/>
            <person name="Tirone M."/>
            <person name="Mauro R."/>
            <person name="Lo Monaco A."/>
            <person name="Mauromicale G."/>
            <person name="Faccioli P."/>
            <person name="Cattivelli L."/>
            <person name="Rieseberg L."/>
            <person name="Michelmore R."/>
            <person name="Lanteri S."/>
        </authorList>
    </citation>
    <scope>NUCLEOTIDE SEQUENCE [LARGE SCALE GENOMIC DNA]</scope>
    <source>
        <strain evidence="3">2C</strain>
    </source>
</reference>
<evidence type="ECO:0000259" key="2">
    <source>
        <dbReference type="PROSITE" id="PS50076"/>
    </source>
</evidence>
<feature type="compositionally biased region" description="Basic and acidic residues" evidence="1">
    <location>
        <begin position="252"/>
        <end position="261"/>
    </location>
</feature>
<dbReference type="PROSITE" id="PS50076">
    <property type="entry name" value="DNAJ_2"/>
    <property type="match status" value="1"/>
</dbReference>
<feature type="compositionally biased region" description="Basic and acidic residues" evidence="1">
    <location>
        <begin position="689"/>
        <end position="712"/>
    </location>
</feature>
<dbReference type="Gene3D" id="1.25.40.10">
    <property type="entry name" value="Tetratricopeptide repeat domain"/>
    <property type="match status" value="2"/>
</dbReference>
<dbReference type="PROSITE" id="PS00636">
    <property type="entry name" value="DNAJ_1"/>
    <property type="match status" value="1"/>
</dbReference>